<keyword evidence="2" id="KW-1185">Reference proteome</keyword>
<dbReference type="AlphaFoldDB" id="A0A8T2EXK9"/>
<organism evidence="1 2">
    <name type="scientific">Arabidopsis thaliana x Arabidopsis arenosa</name>
    <dbReference type="NCBI Taxonomy" id="1240361"/>
    <lineage>
        <taxon>Eukaryota</taxon>
        <taxon>Viridiplantae</taxon>
        <taxon>Streptophyta</taxon>
        <taxon>Embryophyta</taxon>
        <taxon>Tracheophyta</taxon>
        <taxon>Spermatophyta</taxon>
        <taxon>Magnoliopsida</taxon>
        <taxon>eudicotyledons</taxon>
        <taxon>Gunneridae</taxon>
        <taxon>Pentapetalae</taxon>
        <taxon>rosids</taxon>
        <taxon>malvids</taxon>
        <taxon>Brassicales</taxon>
        <taxon>Brassicaceae</taxon>
        <taxon>Camelineae</taxon>
        <taxon>Arabidopsis</taxon>
    </lineage>
</organism>
<proteinExistence type="predicted"/>
<evidence type="ECO:0000313" key="1">
    <source>
        <dbReference type="EMBL" id="KAG7628142.1"/>
    </source>
</evidence>
<accession>A0A8T2EXK9</accession>
<sequence length="46" mass="5054">MSIISPLYTYAIFTQQTVGYMGGAFKRRSLDPSTHPVRSFSSGLAL</sequence>
<comment type="caution">
    <text evidence="1">The sequence shown here is derived from an EMBL/GenBank/DDBJ whole genome shotgun (WGS) entry which is preliminary data.</text>
</comment>
<gene>
    <name evidence="1" type="ORF">ISN45_At03g044280</name>
</gene>
<dbReference type="Proteomes" id="UP000694240">
    <property type="component" value="Chromosome 3"/>
</dbReference>
<reference evidence="1 2" key="1">
    <citation type="submission" date="2020-12" db="EMBL/GenBank/DDBJ databases">
        <title>Concerted genomic and epigenomic changes stabilize Arabidopsis allopolyploids.</title>
        <authorList>
            <person name="Chen Z."/>
        </authorList>
    </citation>
    <scope>NUCLEOTIDE SEQUENCE [LARGE SCALE GENOMIC DNA]</scope>
    <source>
        <strain evidence="1">Allo738</strain>
        <tissue evidence="1">Leaf</tissue>
    </source>
</reference>
<protein>
    <submittedName>
        <fullName evidence="1">Uncharacterized protein</fullName>
    </submittedName>
</protein>
<evidence type="ECO:0000313" key="2">
    <source>
        <dbReference type="Proteomes" id="UP000694240"/>
    </source>
</evidence>
<name>A0A8T2EXK9_9BRAS</name>
<dbReference type="EMBL" id="JAEFBK010000003">
    <property type="protein sequence ID" value="KAG7628142.1"/>
    <property type="molecule type" value="Genomic_DNA"/>
</dbReference>